<dbReference type="RefSeq" id="WP_150118768.1">
    <property type="nucleotide sequence ID" value="NZ_CP013232.1"/>
</dbReference>
<dbReference type="PATRIC" id="fig|158899.10.peg.2999"/>
<protein>
    <recommendedName>
        <fullName evidence="1">Large polyvalent protein-associated domain-containing protein</fullName>
    </recommendedName>
</protein>
<proteinExistence type="predicted"/>
<reference evidence="2 3" key="1">
    <citation type="submission" date="2015-11" db="EMBL/GenBank/DDBJ databases">
        <title>Exploring the genomic traits of fungus-feeding bacterial genus Collimonas.</title>
        <authorList>
            <person name="Song C."/>
            <person name="Schmidt R."/>
            <person name="de Jager V."/>
            <person name="Krzyzanowska D."/>
            <person name="Jongedijk E."/>
            <person name="Cankar K."/>
            <person name="Beekwilder J."/>
            <person name="van Veen A."/>
            <person name="de Boer W."/>
            <person name="van Veen J.A."/>
            <person name="Garbeva P."/>
        </authorList>
    </citation>
    <scope>NUCLEOTIDE SEQUENCE [LARGE SCALE GENOMIC DNA]</scope>
    <source>
        <strain evidence="2 3">Ter6</strain>
    </source>
</reference>
<gene>
    <name evidence="2" type="ORF">CFter6_3005</name>
</gene>
<dbReference type="OrthoDB" id="3506580at2"/>
<organism evidence="2">
    <name type="scientific">Collimonas fungivorans</name>
    <dbReference type="NCBI Taxonomy" id="158899"/>
    <lineage>
        <taxon>Bacteria</taxon>
        <taxon>Pseudomonadati</taxon>
        <taxon>Pseudomonadota</taxon>
        <taxon>Betaproteobacteria</taxon>
        <taxon>Burkholderiales</taxon>
        <taxon>Oxalobacteraceae</taxon>
        <taxon>Collimonas</taxon>
    </lineage>
</organism>
<dbReference type="EMBL" id="CP013232">
    <property type="protein sequence ID" value="AMO95662.1"/>
    <property type="molecule type" value="Genomic_DNA"/>
</dbReference>
<name>A0A127PCX4_9BURK</name>
<dbReference type="Pfam" id="PF18830">
    <property type="entry name" value="LPD16"/>
    <property type="match status" value="1"/>
</dbReference>
<evidence type="ECO:0000259" key="1">
    <source>
        <dbReference type="Pfam" id="PF18830"/>
    </source>
</evidence>
<dbReference type="AlphaFoldDB" id="A0A127PCX4"/>
<dbReference type="InterPro" id="IPR040568">
    <property type="entry name" value="LPD16"/>
</dbReference>
<feature type="domain" description="Large polyvalent protein-associated" evidence="1">
    <location>
        <begin position="96"/>
        <end position="189"/>
    </location>
</feature>
<dbReference type="Proteomes" id="UP000072421">
    <property type="component" value="Chromosome"/>
</dbReference>
<evidence type="ECO:0000313" key="2">
    <source>
        <dbReference type="EMBL" id="AMO95662.1"/>
    </source>
</evidence>
<accession>A0A127PCX4</accession>
<evidence type="ECO:0000313" key="3">
    <source>
        <dbReference type="Proteomes" id="UP000072421"/>
    </source>
</evidence>
<sequence length="292" mass="33286">MHQIRENEKFVFSEEELFDEFRASMHDDNFGEVIIMAGHFMLFFDTATKRLVPGIFEDVENEILKEQVKERVGIFPSYTWDLGVRLGEHYRLQHNKPAKLLLLVNDWQYVPDSGKASDYRSIFYETFNELPPNYLSRLKVSSQLSEKNILSSRRHMLAFPETWLRNRFQNAATRLVKAGKLQKRFLEDKPGKSEISFPDKSGNPLPLISCGITGCAGEITEMISEVHRAGGRYFVIMAPAECHTSIRTGIEIALSLYDLRGLKILVADPGGSGEITREEIYGRGVSLASYQV</sequence>